<feature type="binding site" evidence="2">
    <location>
        <begin position="99"/>
        <end position="106"/>
    </location>
    <ligand>
        <name>substrate</name>
    </ligand>
</feature>
<dbReference type="Gramene" id="OMERI06G00500.3">
    <property type="protein sequence ID" value="OMERI06G00500.3"/>
    <property type="gene ID" value="OMERI06G00500"/>
</dbReference>
<dbReference type="EnsemblPlants" id="OMERI06G00500.3">
    <property type="protein sequence ID" value="OMERI06G00500.3"/>
    <property type="gene ID" value="OMERI06G00500"/>
</dbReference>
<dbReference type="InterPro" id="IPR013078">
    <property type="entry name" value="His_Pase_superF_clade-1"/>
</dbReference>
<feature type="active site" description="Proton donor/acceptor" evidence="1">
    <location>
        <position position="188"/>
    </location>
</feature>
<reference evidence="3" key="2">
    <citation type="submission" date="2018-05" db="EMBL/GenBank/DDBJ databases">
        <title>OmerRS3 (Oryza meridionalis Reference Sequence Version 3).</title>
        <authorList>
            <person name="Zhang J."/>
            <person name="Kudrna D."/>
            <person name="Lee S."/>
            <person name="Talag J."/>
            <person name="Welchert J."/>
            <person name="Wing R.A."/>
        </authorList>
    </citation>
    <scope>NUCLEOTIDE SEQUENCE [LARGE SCALE GENOMIC DNA]</scope>
    <source>
        <strain evidence="3">cv. OR44</strain>
    </source>
</reference>
<evidence type="ECO:0000313" key="3">
    <source>
        <dbReference type="EnsemblPlants" id="OMERI06G00500.3"/>
    </source>
</evidence>
<dbReference type="CDD" id="cd07067">
    <property type="entry name" value="HP_PGM_like"/>
    <property type="match status" value="1"/>
</dbReference>
<feature type="active site" description="Tele-phosphohistidine intermediate" evidence="1">
    <location>
        <position position="100"/>
    </location>
</feature>
<feature type="binding site" evidence="2">
    <location>
        <position position="199"/>
    </location>
    <ligand>
        <name>substrate</name>
    </ligand>
</feature>
<dbReference type="Gene3D" id="3.40.50.1240">
    <property type="entry name" value="Phosphoglycerate mutase-like"/>
    <property type="match status" value="1"/>
</dbReference>
<evidence type="ECO:0000313" key="4">
    <source>
        <dbReference type="Proteomes" id="UP000008021"/>
    </source>
</evidence>
<dbReference type="SUPFAM" id="SSF53254">
    <property type="entry name" value="Phosphoglycerate mutase-like"/>
    <property type="match status" value="1"/>
</dbReference>
<dbReference type="InterPro" id="IPR029033">
    <property type="entry name" value="His_PPase_superfam"/>
</dbReference>
<proteinExistence type="predicted"/>
<dbReference type="PROSITE" id="PS00175">
    <property type="entry name" value="PG_MUTASE"/>
    <property type="match status" value="1"/>
</dbReference>
<evidence type="ECO:0008006" key="5">
    <source>
        <dbReference type="Google" id="ProtNLM"/>
    </source>
</evidence>
<evidence type="ECO:0000256" key="1">
    <source>
        <dbReference type="PIRSR" id="PIRSR613078-1"/>
    </source>
</evidence>
<evidence type="ECO:0000256" key="2">
    <source>
        <dbReference type="PIRSR" id="PIRSR613078-2"/>
    </source>
</evidence>
<keyword evidence="4" id="KW-1185">Reference proteome</keyword>
<dbReference type="STRING" id="40149.A0A0E0DVM7"/>
<reference evidence="3" key="1">
    <citation type="submission" date="2015-04" db="UniProtKB">
        <authorList>
            <consortium name="EnsemblPlants"/>
        </authorList>
    </citation>
    <scope>IDENTIFICATION</scope>
</reference>
<sequence length="378" mass="43338">MTILSYDDDVSSFVAAATRCSPAAAPPRPVRIPRARVRCCEDTLGVPRSRRPTHDTELAQSQRFPELVTPYGAASYLPHHHHQQRYPPPPRPRRIVLVRHGESEGNVDEAAYTRVPDPRIGLTPQGWRHAEDCGRRLRHLLSTGDGDDWKVYFYVSPYRRTLETLRGLGRAFEARRIAGVREEPRLREQDFGNFQDRDKMRVEKEIRRRYGRFFYRFPNGESAADVYDRITGFRETLRADIDIGRFQPPGERNPDMNVVLVSHGLTLRVFLMRWYKWTVSQFEGLANLANGGALVMQTGAGGRYSLLVHHSVDELREFGLTDDMIEDQKWQMTARPGELNYNFITNGPSFFTHFTHHHHDKHKAATDDDTGGSATTPS</sequence>
<dbReference type="eggNOG" id="ENOG502QQ8J">
    <property type="taxonomic scope" value="Eukaryota"/>
</dbReference>
<dbReference type="GO" id="GO:0003824">
    <property type="term" value="F:catalytic activity"/>
    <property type="evidence" value="ECO:0007669"/>
    <property type="project" value="InterPro"/>
</dbReference>
<accession>A0A0E0DVM7</accession>
<dbReference type="Proteomes" id="UP000008021">
    <property type="component" value="Chromosome 6"/>
</dbReference>
<dbReference type="PANTHER" id="PTHR46192">
    <property type="entry name" value="BROAD-RANGE ACID PHOSPHATASE DET1"/>
    <property type="match status" value="1"/>
</dbReference>
<name>A0A0E0DVM7_9ORYZ</name>
<dbReference type="AlphaFoldDB" id="A0A0E0DVM7"/>
<dbReference type="InterPro" id="IPR001345">
    <property type="entry name" value="PG/BPGM_mutase_AS"/>
</dbReference>
<dbReference type="Pfam" id="PF00300">
    <property type="entry name" value="His_Phos_1"/>
    <property type="match status" value="1"/>
</dbReference>
<dbReference type="InterPro" id="IPR052765">
    <property type="entry name" value="PGM-Related"/>
</dbReference>
<protein>
    <recommendedName>
        <fullName evidence="5">Phosphoglycerate mutase-like protein AT74H</fullName>
    </recommendedName>
</protein>
<dbReference type="HOGENOM" id="CLU_033323_3_0_1"/>
<feature type="binding site" evidence="2">
    <location>
        <position position="160"/>
    </location>
    <ligand>
        <name>substrate</name>
    </ligand>
</feature>
<organism evidence="3">
    <name type="scientific">Oryza meridionalis</name>
    <dbReference type="NCBI Taxonomy" id="40149"/>
    <lineage>
        <taxon>Eukaryota</taxon>
        <taxon>Viridiplantae</taxon>
        <taxon>Streptophyta</taxon>
        <taxon>Embryophyta</taxon>
        <taxon>Tracheophyta</taxon>
        <taxon>Spermatophyta</taxon>
        <taxon>Magnoliopsida</taxon>
        <taxon>Liliopsida</taxon>
        <taxon>Poales</taxon>
        <taxon>Poaceae</taxon>
        <taxon>BOP clade</taxon>
        <taxon>Oryzoideae</taxon>
        <taxon>Oryzeae</taxon>
        <taxon>Oryzinae</taxon>
        <taxon>Oryza</taxon>
    </lineage>
</organism>
<dbReference type="SMART" id="SM00855">
    <property type="entry name" value="PGAM"/>
    <property type="match status" value="1"/>
</dbReference>